<evidence type="ECO:0000256" key="1">
    <source>
        <dbReference type="SAM" id="MobiDB-lite"/>
    </source>
</evidence>
<dbReference type="EMBL" id="ADMH02001615">
    <property type="protein sequence ID" value="ETN61784.1"/>
    <property type="molecule type" value="Genomic_DNA"/>
</dbReference>
<evidence type="ECO:0000313" key="3">
    <source>
        <dbReference type="EnsemblMetazoa" id="ADAC006555-PA"/>
    </source>
</evidence>
<gene>
    <name evidence="2" type="ORF">AND_006555</name>
</gene>
<dbReference type="HOGENOM" id="CLU_1983407_0_0_1"/>
<reference evidence="2" key="2">
    <citation type="submission" date="2010-05" db="EMBL/GenBank/DDBJ databases">
        <authorList>
            <person name="Almeida L.G."/>
            <person name="Nicolas M.F."/>
            <person name="Souza R.C."/>
            <person name="Vasconcelos A.T.R."/>
        </authorList>
    </citation>
    <scope>NUCLEOTIDE SEQUENCE</scope>
</reference>
<evidence type="ECO:0000313" key="4">
    <source>
        <dbReference type="Proteomes" id="UP000000673"/>
    </source>
</evidence>
<reference evidence="3" key="4">
    <citation type="submission" date="2015-06" db="UniProtKB">
        <authorList>
            <consortium name="EnsemblMetazoa"/>
        </authorList>
    </citation>
    <scope>IDENTIFICATION</scope>
</reference>
<proteinExistence type="predicted"/>
<sequence length="126" mass="13625">MALALEISWSSFSPTDVAAPNGPERSIISSVEANGEGASSRERHSMKIANTVLRAFITHISQKMLTKQKASSGGERKPTHDRIEDVGSSRRVRVVEGRAGTTAVVIDIPTMTHSGVREHDFIAVLM</sequence>
<organism evidence="2">
    <name type="scientific">Anopheles darlingi</name>
    <name type="common">Mosquito</name>
    <dbReference type="NCBI Taxonomy" id="43151"/>
    <lineage>
        <taxon>Eukaryota</taxon>
        <taxon>Metazoa</taxon>
        <taxon>Ecdysozoa</taxon>
        <taxon>Arthropoda</taxon>
        <taxon>Hexapoda</taxon>
        <taxon>Insecta</taxon>
        <taxon>Pterygota</taxon>
        <taxon>Neoptera</taxon>
        <taxon>Endopterygota</taxon>
        <taxon>Diptera</taxon>
        <taxon>Nematocera</taxon>
        <taxon>Culicoidea</taxon>
        <taxon>Culicidae</taxon>
        <taxon>Anophelinae</taxon>
        <taxon>Anopheles</taxon>
    </lineage>
</organism>
<name>W5JG41_ANODA</name>
<accession>W5JG41</accession>
<reference evidence="2" key="3">
    <citation type="journal article" date="2013" name="Nucleic Acids Res.">
        <title>The genome of Anopheles darlingi, the main neotropical malaria vector.</title>
        <authorList>
            <person name="Marinotti O."/>
            <person name="Cerqueira G.C."/>
            <person name="de Almeida L.G."/>
            <person name="Ferro M.I."/>
            <person name="Loreto E.L."/>
            <person name="Zaha A."/>
            <person name="Teixeira S.M."/>
            <person name="Wespiser A.R."/>
            <person name="Almeida E Silva A."/>
            <person name="Schlindwein A.D."/>
            <person name="Pacheco A.C."/>
            <person name="Silva A.L."/>
            <person name="Graveley B.R."/>
            <person name="Walenz B.P."/>
            <person name="Lima Bde A."/>
            <person name="Ribeiro C.A."/>
            <person name="Nunes-Silva C.G."/>
            <person name="de Carvalho C.R."/>
            <person name="Soares C.M."/>
            <person name="de Menezes C.B."/>
            <person name="Matiolli C."/>
            <person name="Caffrey D."/>
            <person name="Araujo D.A."/>
            <person name="de Oliveira D.M."/>
            <person name="Golenbock D."/>
            <person name="Grisard E.C."/>
            <person name="Fantinatti-Garboggini F."/>
            <person name="de Carvalho F.M."/>
            <person name="Barcellos F.G."/>
            <person name="Prosdocimi F."/>
            <person name="May G."/>
            <person name="Azevedo Junior G.M."/>
            <person name="Guimaraes G.M."/>
            <person name="Goldman G.H."/>
            <person name="Padilha I.Q."/>
            <person name="Batista Jda S."/>
            <person name="Ferro J.A."/>
            <person name="Ribeiro J.M."/>
            <person name="Fietto J.L."/>
            <person name="Dabbas K.M."/>
            <person name="Cerdeira L."/>
            <person name="Agnez-Lima L.F."/>
            <person name="Brocchi M."/>
            <person name="de Carvalho M.O."/>
            <person name="Teixeira Mde M."/>
            <person name="Diniz Maia Mde M."/>
            <person name="Goldman M.H."/>
            <person name="Cruz Schneider M.P."/>
            <person name="Felipe M.S."/>
            <person name="Hungria M."/>
            <person name="Nicolas M.F."/>
            <person name="Pereira M."/>
            <person name="Montes M.A."/>
            <person name="Cantao M.E."/>
            <person name="Vincentz M."/>
            <person name="Rafael M.S."/>
            <person name="Silverman N."/>
            <person name="Stoco P.H."/>
            <person name="Souza R.C."/>
            <person name="Vicentini R."/>
            <person name="Gazzinelli R.T."/>
            <person name="Neves Rde O."/>
            <person name="Silva R."/>
            <person name="Astolfi-Filho S."/>
            <person name="Maciel T.E."/>
            <person name="Urmenyi T.P."/>
            <person name="Tadei W.P."/>
            <person name="Camargo E.P."/>
            <person name="de Vasconcelos A.T."/>
        </authorList>
    </citation>
    <scope>NUCLEOTIDE SEQUENCE</scope>
</reference>
<protein>
    <submittedName>
        <fullName evidence="2 3">Uncharacterized protein</fullName>
    </submittedName>
</protein>
<dbReference type="Proteomes" id="UP000000673">
    <property type="component" value="Unassembled WGS sequence"/>
</dbReference>
<feature type="compositionally biased region" description="Basic and acidic residues" evidence="1">
    <location>
        <begin position="74"/>
        <end position="89"/>
    </location>
</feature>
<feature type="region of interest" description="Disordered" evidence="1">
    <location>
        <begin position="65"/>
        <end position="89"/>
    </location>
</feature>
<reference evidence="2 4" key="1">
    <citation type="journal article" date="2010" name="BMC Genomics">
        <title>Combination of measures distinguishes pre-miRNAs from other stem-loops in the genome of the newly sequenced Anopheles darlingi.</title>
        <authorList>
            <person name="Mendes N.D."/>
            <person name="Freitas A.T."/>
            <person name="Vasconcelos A.T."/>
            <person name="Sagot M.F."/>
        </authorList>
    </citation>
    <scope>NUCLEOTIDE SEQUENCE</scope>
</reference>
<dbReference type="VEuPathDB" id="VectorBase:ADAC006555"/>
<dbReference type="AlphaFoldDB" id="W5JG41"/>
<keyword evidence="4" id="KW-1185">Reference proteome</keyword>
<dbReference type="EnsemblMetazoa" id="ADAC006555-RA">
    <property type="protein sequence ID" value="ADAC006555-PA"/>
    <property type="gene ID" value="ADAC006555"/>
</dbReference>
<evidence type="ECO:0000313" key="2">
    <source>
        <dbReference type="EMBL" id="ETN61784.1"/>
    </source>
</evidence>